<dbReference type="EMBL" id="PNCM01000089">
    <property type="protein sequence ID" value="TMP77269.1"/>
    <property type="molecule type" value="Genomic_DNA"/>
</dbReference>
<reference evidence="3" key="2">
    <citation type="submission" date="2019-06" db="EMBL/GenBank/DDBJ databases">
        <title>Co-occurence of chitin degradation, pigmentation and bioactivity in marine Pseudoalteromonas.</title>
        <authorList>
            <person name="Sonnenschein E.C."/>
            <person name="Bech P.K."/>
        </authorList>
    </citation>
    <scope>NUCLEOTIDE SEQUENCE [LARGE SCALE GENOMIC DNA]</scope>
    <source>
        <strain evidence="3">S1189</strain>
    </source>
</reference>
<evidence type="ECO:0000313" key="2">
    <source>
        <dbReference type="EMBL" id="TMP77269.1"/>
    </source>
</evidence>
<sequence length="176" mass="19861">MRSILRKLFGSSSDSSQSNEKPNFDMEKYISAALDGAIKQNQSHDNTWGFSEANEWHVDQDTQKIIWTFDCGKVVTADVQIIGSYNYEDGSFLWAWDNPSLELEIVLQSLEVKKFGKEHGFKSFIDGKIYISEKRAWEFAAVANRLTNTNGIYSADTGGPRVFLSFGEVSINSKQP</sequence>
<proteinExistence type="predicted"/>
<dbReference type="Pfam" id="PF21813">
    <property type="entry name" value="DUF6882"/>
    <property type="match status" value="1"/>
</dbReference>
<gene>
    <name evidence="2" type="ORF">CWB73_20430</name>
</gene>
<dbReference type="Proteomes" id="UP000307362">
    <property type="component" value="Unassembled WGS sequence"/>
</dbReference>
<dbReference type="OrthoDB" id="5674923at2"/>
<evidence type="ECO:0000313" key="3">
    <source>
        <dbReference type="Proteomes" id="UP000307362"/>
    </source>
</evidence>
<comment type="caution">
    <text evidence="2">The sequence shown here is derived from an EMBL/GenBank/DDBJ whole genome shotgun (WGS) entry which is preliminary data.</text>
</comment>
<dbReference type="InterPro" id="IPR049249">
    <property type="entry name" value="DUF6882"/>
</dbReference>
<name>A0A5S3YMG0_9GAMM</name>
<dbReference type="RefSeq" id="WP_138569257.1">
    <property type="nucleotide sequence ID" value="NZ_PNCM01000089.1"/>
</dbReference>
<feature type="region of interest" description="Disordered" evidence="1">
    <location>
        <begin position="1"/>
        <end position="22"/>
    </location>
</feature>
<feature type="compositionally biased region" description="Polar residues" evidence="1">
    <location>
        <begin position="10"/>
        <end position="21"/>
    </location>
</feature>
<organism evidence="2 3">
    <name type="scientific">Pseudoalteromonas phenolica</name>
    <dbReference type="NCBI Taxonomy" id="161398"/>
    <lineage>
        <taxon>Bacteria</taxon>
        <taxon>Pseudomonadati</taxon>
        <taxon>Pseudomonadota</taxon>
        <taxon>Gammaproteobacteria</taxon>
        <taxon>Alteromonadales</taxon>
        <taxon>Pseudoalteromonadaceae</taxon>
        <taxon>Pseudoalteromonas</taxon>
    </lineage>
</organism>
<accession>A0A5S3YMG0</accession>
<dbReference type="AlphaFoldDB" id="A0A5S3YMG0"/>
<reference evidence="2 3" key="1">
    <citation type="submission" date="2017-12" db="EMBL/GenBank/DDBJ databases">
        <authorList>
            <person name="Paulsen S."/>
            <person name="Gram L.K."/>
        </authorList>
    </citation>
    <scope>NUCLEOTIDE SEQUENCE [LARGE SCALE GENOMIC DNA]</scope>
    <source>
        <strain evidence="2 3">S1189</strain>
    </source>
</reference>
<protein>
    <submittedName>
        <fullName evidence="2">Uncharacterized protein</fullName>
    </submittedName>
</protein>
<evidence type="ECO:0000256" key="1">
    <source>
        <dbReference type="SAM" id="MobiDB-lite"/>
    </source>
</evidence>